<gene>
    <name evidence="1" type="ORF">ACZ11_11670</name>
</gene>
<protein>
    <submittedName>
        <fullName evidence="1">Uncharacterized protein</fullName>
    </submittedName>
</protein>
<sequence length="95" mass="11135">MDRKTGMLDSSLKIVDRKRRINDSVRSKSWIEIGESWIESSKSWIEPAQSHGDDNEKKDSSVVKIGIWSRKVVADARSRRFFRSFYLKKLAENLF</sequence>
<reference evidence="2" key="1">
    <citation type="submission" date="2015-07" db="EMBL/GenBank/DDBJ databases">
        <authorList>
            <consortium name="Consortium for Microbial Forensics and Genomics (microFORGE)"/>
            <person name="Knight B.M."/>
            <person name="Roberts D.P."/>
            <person name="Lin D."/>
            <person name="Hari K."/>
            <person name="Fletcher J."/>
            <person name="Melcher U."/>
            <person name="Blagden T."/>
            <person name="Winegar R.A."/>
        </authorList>
    </citation>
    <scope>NUCLEOTIDE SEQUENCE [LARGE SCALE GENOMIC DNA]</scope>
    <source>
        <strain evidence="2">DSM 23493</strain>
    </source>
</reference>
<evidence type="ECO:0000313" key="2">
    <source>
        <dbReference type="Proteomes" id="UP000037326"/>
    </source>
</evidence>
<organism evidence="1 2">
    <name type="scientific">Lysinibacillus xylanilyticus</name>
    <dbReference type="NCBI Taxonomy" id="582475"/>
    <lineage>
        <taxon>Bacteria</taxon>
        <taxon>Bacillati</taxon>
        <taxon>Bacillota</taxon>
        <taxon>Bacilli</taxon>
        <taxon>Bacillales</taxon>
        <taxon>Bacillaceae</taxon>
        <taxon>Lysinibacillus</taxon>
    </lineage>
</organism>
<name>A0A0K9FE19_9BACI</name>
<dbReference type="PATRIC" id="fig|582475.4.peg.1953"/>
<comment type="caution">
    <text evidence="1">The sequence shown here is derived from an EMBL/GenBank/DDBJ whole genome shotgun (WGS) entry which is preliminary data.</text>
</comment>
<proteinExistence type="predicted"/>
<evidence type="ECO:0000313" key="1">
    <source>
        <dbReference type="EMBL" id="KMY32745.1"/>
    </source>
</evidence>
<dbReference type="Proteomes" id="UP000037326">
    <property type="component" value="Unassembled WGS sequence"/>
</dbReference>
<accession>A0A0K9FE19</accession>
<dbReference type="EMBL" id="LFXJ01000005">
    <property type="protein sequence ID" value="KMY32745.1"/>
    <property type="molecule type" value="Genomic_DNA"/>
</dbReference>
<dbReference type="AlphaFoldDB" id="A0A0K9FE19"/>